<organism evidence="8 9">
    <name type="scientific">Acorus calamus</name>
    <name type="common">Sweet flag</name>
    <dbReference type="NCBI Taxonomy" id="4465"/>
    <lineage>
        <taxon>Eukaryota</taxon>
        <taxon>Viridiplantae</taxon>
        <taxon>Streptophyta</taxon>
        <taxon>Embryophyta</taxon>
        <taxon>Tracheophyta</taxon>
        <taxon>Spermatophyta</taxon>
        <taxon>Magnoliopsida</taxon>
        <taxon>Liliopsida</taxon>
        <taxon>Acoraceae</taxon>
        <taxon>Acorus</taxon>
    </lineage>
</organism>
<dbReference type="EMBL" id="JAUJYO010000010">
    <property type="protein sequence ID" value="KAK1306495.1"/>
    <property type="molecule type" value="Genomic_DNA"/>
</dbReference>
<dbReference type="PANTHER" id="PTHR31391">
    <property type="entry name" value="B3 DOMAIN-CONTAINING PROTEIN OS11G0197600-RELATED"/>
    <property type="match status" value="1"/>
</dbReference>
<dbReference type="InterPro" id="IPR003340">
    <property type="entry name" value="B3_DNA-bd"/>
</dbReference>
<evidence type="ECO:0000256" key="4">
    <source>
        <dbReference type="ARBA" id="ARBA00023163"/>
    </source>
</evidence>
<dbReference type="Proteomes" id="UP001180020">
    <property type="component" value="Unassembled WGS sequence"/>
</dbReference>
<evidence type="ECO:0000256" key="6">
    <source>
        <dbReference type="SAM" id="MobiDB-lite"/>
    </source>
</evidence>
<dbReference type="AlphaFoldDB" id="A0AAV9E0V9"/>
<feature type="domain" description="TF-B3" evidence="7">
    <location>
        <begin position="146"/>
        <end position="239"/>
    </location>
</feature>
<dbReference type="SUPFAM" id="SSF101936">
    <property type="entry name" value="DNA-binding pseudobarrel domain"/>
    <property type="match status" value="2"/>
</dbReference>
<feature type="region of interest" description="Disordered" evidence="6">
    <location>
        <begin position="102"/>
        <end position="125"/>
    </location>
</feature>
<feature type="compositionally biased region" description="Polar residues" evidence="6">
    <location>
        <begin position="106"/>
        <end position="118"/>
    </location>
</feature>
<comment type="caution">
    <text evidence="8">The sequence shown here is derived from an EMBL/GenBank/DDBJ whole genome shotgun (WGS) entry which is preliminary data.</text>
</comment>
<keyword evidence="2" id="KW-0805">Transcription regulation</keyword>
<evidence type="ECO:0000313" key="9">
    <source>
        <dbReference type="Proteomes" id="UP001180020"/>
    </source>
</evidence>
<dbReference type="GO" id="GO:0005634">
    <property type="term" value="C:nucleus"/>
    <property type="evidence" value="ECO:0007669"/>
    <property type="project" value="UniProtKB-SubCell"/>
</dbReference>
<keyword evidence="4" id="KW-0804">Transcription</keyword>
<evidence type="ECO:0000256" key="1">
    <source>
        <dbReference type="ARBA" id="ARBA00004123"/>
    </source>
</evidence>
<evidence type="ECO:0000256" key="2">
    <source>
        <dbReference type="ARBA" id="ARBA00023015"/>
    </source>
</evidence>
<dbReference type="GO" id="GO:0003677">
    <property type="term" value="F:DNA binding"/>
    <property type="evidence" value="ECO:0007669"/>
    <property type="project" value="UniProtKB-KW"/>
</dbReference>
<keyword evidence="3" id="KW-0238">DNA-binding</keyword>
<protein>
    <recommendedName>
        <fullName evidence="7">TF-B3 domain-containing protein</fullName>
    </recommendedName>
</protein>
<dbReference type="PROSITE" id="PS50863">
    <property type="entry name" value="B3"/>
    <property type="match status" value="2"/>
</dbReference>
<keyword evidence="9" id="KW-1185">Reference proteome</keyword>
<dbReference type="InterPro" id="IPR044837">
    <property type="entry name" value="REM16-like"/>
</dbReference>
<reference evidence="8" key="2">
    <citation type="submission" date="2023-06" db="EMBL/GenBank/DDBJ databases">
        <authorList>
            <person name="Ma L."/>
            <person name="Liu K.-W."/>
            <person name="Li Z."/>
            <person name="Hsiao Y.-Y."/>
            <person name="Qi Y."/>
            <person name="Fu T."/>
            <person name="Tang G."/>
            <person name="Zhang D."/>
            <person name="Sun W.-H."/>
            <person name="Liu D.-K."/>
            <person name="Li Y."/>
            <person name="Chen G.-Z."/>
            <person name="Liu X.-D."/>
            <person name="Liao X.-Y."/>
            <person name="Jiang Y.-T."/>
            <person name="Yu X."/>
            <person name="Hao Y."/>
            <person name="Huang J."/>
            <person name="Zhao X.-W."/>
            <person name="Ke S."/>
            <person name="Chen Y.-Y."/>
            <person name="Wu W.-L."/>
            <person name="Hsu J.-L."/>
            <person name="Lin Y.-F."/>
            <person name="Huang M.-D."/>
            <person name="Li C.-Y."/>
            <person name="Huang L."/>
            <person name="Wang Z.-W."/>
            <person name="Zhao X."/>
            <person name="Zhong W.-Y."/>
            <person name="Peng D.-H."/>
            <person name="Ahmad S."/>
            <person name="Lan S."/>
            <person name="Zhang J.-S."/>
            <person name="Tsai W.-C."/>
            <person name="Van De Peer Y."/>
            <person name="Liu Z.-J."/>
        </authorList>
    </citation>
    <scope>NUCLEOTIDE SEQUENCE</scope>
    <source>
        <strain evidence="8">CP</strain>
        <tissue evidence="8">Leaves</tissue>
    </source>
</reference>
<comment type="subcellular location">
    <subcellularLocation>
        <location evidence="1">Nucleus</location>
    </subcellularLocation>
</comment>
<feature type="domain" description="TF-B3" evidence="7">
    <location>
        <begin position="1"/>
        <end position="84"/>
    </location>
</feature>
<evidence type="ECO:0000256" key="5">
    <source>
        <dbReference type="ARBA" id="ARBA00023242"/>
    </source>
</evidence>
<proteinExistence type="predicted"/>
<sequence>MEREAKGIPPAFWKNINGLSSGNVSLLGPSGSIWPVNLAIKEGHMYFENGWQEFVRDHSLKCGEILLFRYDGNSRFTVLVFDASACERKDCHSVRPCREVVKSKTSKGAKSARQTVPSSPDHRKQHARIKERDNAFEEACSFNSNHPTVVVIMRESYKKRMWLPRRFSKAYLPKNSTEMRLVVPKAGEWSIGVLQCGPGRFILSSGWLKFSESNGLKVGDSLVFELVHETEMHVHIFRA</sequence>
<keyword evidence="5" id="KW-0539">Nucleus</keyword>
<evidence type="ECO:0000313" key="8">
    <source>
        <dbReference type="EMBL" id="KAK1306495.1"/>
    </source>
</evidence>
<reference evidence="8" key="1">
    <citation type="journal article" date="2023" name="Nat. Commun.">
        <title>Diploid and tetraploid genomes of Acorus and the evolution of monocots.</title>
        <authorList>
            <person name="Ma L."/>
            <person name="Liu K.W."/>
            <person name="Li Z."/>
            <person name="Hsiao Y.Y."/>
            <person name="Qi Y."/>
            <person name="Fu T."/>
            <person name="Tang G.D."/>
            <person name="Zhang D."/>
            <person name="Sun W.H."/>
            <person name="Liu D.K."/>
            <person name="Li Y."/>
            <person name="Chen G.Z."/>
            <person name="Liu X.D."/>
            <person name="Liao X.Y."/>
            <person name="Jiang Y.T."/>
            <person name="Yu X."/>
            <person name="Hao Y."/>
            <person name="Huang J."/>
            <person name="Zhao X.W."/>
            <person name="Ke S."/>
            <person name="Chen Y.Y."/>
            <person name="Wu W.L."/>
            <person name="Hsu J.L."/>
            <person name="Lin Y.F."/>
            <person name="Huang M.D."/>
            <person name="Li C.Y."/>
            <person name="Huang L."/>
            <person name="Wang Z.W."/>
            <person name="Zhao X."/>
            <person name="Zhong W.Y."/>
            <person name="Peng D.H."/>
            <person name="Ahmad S."/>
            <person name="Lan S."/>
            <person name="Zhang J.S."/>
            <person name="Tsai W.C."/>
            <person name="Van de Peer Y."/>
            <person name="Liu Z.J."/>
        </authorList>
    </citation>
    <scope>NUCLEOTIDE SEQUENCE</scope>
    <source>
        <strain evidence="8">CP</strain>
    </source>
</reference>
<gene>
    <name evidence="8" type="ORF">QJS10_CPA10g01651</name>
</gene>
<dbReference type="CDD" id="cd10017">
    <property type="entry name" value="B3_DNA"/>
    <property type="match status" value="2"/>
</dbReference>
<dbReference type="Pfam" id="PF02362">
    <property type="entry name" value="B3"/>
    <property type="match status" value="2"/>
</dbReference>
<dbReference type="Gene3D" id="2.40.330.10">
    <property type="entry name" value="DNA-binding pseudobarrel domain"/>
    <property type="match status" value="2"/>
</dbReference>
<dbReference type="PANTHER" id="PTHR31391:SF160">
    <property type="entry name" value="B3 DOMAIN-CONTAINING PROTEIN OS01G0723500-LIKE ISOFORM X1"/>
    <property type="match status" value="1"/>
</dbReference>
<accession>A0AAV9E0V9</accession>
<dbReference type="SMART" id="SM01019">
    <property type="entry name" value="B3"/>
    <property type="match status" value="2"/>
</dbReference>
<name>A0AAV9E0V9_ACOCL</name>
<evidence type="ECO:0000256" key="3">
    <source>
        <dbReference type="ARBA" id="ARBA00023125"/>
    </source>
</evidence>
<evidence type="ECO:0000259" key="7">
    <source>
        <dbReference type="PROSITE" id="PS50863"/>
    </source>
</evidence>
<dbReference type="InterPro" id="IPR015300">
    <property type="entry name" value="DNA-bd_pseudobarrel_sf"/>
</dbReference>